<dbReference type="AlphaFoldDB" id="A0ABD3QYU4"/>
<keyword evidence="2" id="KW-0732">Signal</keyword>
<proteinExistence type="predicted"/>
<organism evidence="3 4">
    <name type="scientific">Cyclotella atomus</name>
    <dbReference type="NCBI Taxonomy" id="382360"/>
    <lineage>
        <taxon>Eukaryota</taxon>
        <taxon>Sar</taxon>
        <taxon>Stramenopiles</taxon>
        <taxon>Ochrophyta</taxon>
        <taxon>Bacillariophyta</taxon>
        <taxon>Coscinodiscophyceae</taxon>
        <taxon>Thalassiosirophycidae</taxon>
        <taxon>Stephanodiscales</taxon>
        <taxon>Stephanodiscaceae</taxon>
        <taxon>Cyclotella</taxon>
    </lineage>
</organism>
<feature type="chain" id="PRO_5044876747" evidence="2">
    <location>
        <begin position="16"/>
        <end position="198"/>
    </location>
</feature>
<feature type="region of interest" description="Disordered" evidence="1">
    <location>
        <begin position="123"/>
        <end position="198"/>
    </location>
</feature>
<dbReference type="EMBL" id="JALLPJ020000014">
    <property type="protein sequence ID" value="KAL3805162.1"/>
    <property type="molecule type" value="Genomic_DNA"/>
</dbReference>
<feature type="signal peptide" evidence="2">
    <location>
        <begin position="1"/>
        <end position="15"/>
    </location>
</feature>
<comment type="caution">
    <text evidence="3">The sequence shown here is derived from an EMBL/GenBank/DDBJ whole genome shotgun (WGS) entry which is preliminary data.</text>
</comment>
<name>A0ABD3QYU4_9STRA</name>
<evidence type="ECO:0000256" key="1">
    <source>
        <dbReference type="SAM" id="MobiDB-lite"/>
    </source>
</evidence>
<evidence type="ECO:0000313" key="3">
    <source>
        <dbReference type="EMBL" id="KAL3805162.1"/>
    </source>
</evidence>
<dbReference type="Proteomes" id="UP001530400">
    <property type="component" value="Unassembled WGS sequence"/>
</dbReference>
<accession>A0ABD3QYU4</accession>
<feature type="compositionally biased region" description="Polar residues" evidence="1">
    <location>
        <begin position="128"/>
        <end position="147"/>
    </location>
</feature>
<feature type="compositionally biased region" description="Basic and acidic residues" evidence="1">
    <location>
        <begin position="174"/>
        <end position="183"/>
    </location>
</feature>
<gene>
    <name evidence="3" type="ORF">ACHAWO_000697</name>
</gene>
<feature type="region of interest" description="Disordered" evidence="1">
    <location>
        <begin position="33"/>
        <end position="54"/>
    </location>
</feature>
<evidence type="ECO:0000313" key="4">
    <source>
        <dbReference type="Proteomes" id="UP001530400"/>
    </source>
</evidence>
<keyword evidence="4" id="KW-1185">Reference proteome</keyword>
<evidence type="ECO:0000256" key="2">
    <source>
        <dbReference type="SAM" id="SignalP"/>
    </source>
</evidence>
<protein>
    <submittedName>
        <fullName evidence="3">Uncharacterized protein</fullName>
    </submittedName>
</protein>
<sequence>MKLVLVSTLVASAAAFSPAAQFGRTTALNQHIGSGGMADTRNPDAYQDEDPRKSISAAPSFEEYLKQRAGGGGAAPAAAAPAAAPAAAAPAAAAPAAAEGGFTYGEYDDKLWDQVSKKDVYNKWDPNSPRSTRNFNPFETFKGNSPDASGIYPGENRYKDPLRGDANFQTMMAEKADAEERAANPKPGSAPGCPGCKN</sequence>
<reference evidence="3 4" key="1">
    <citation type="submission" date="2024-10" db="EMBL/GenBank/DDBJ databases">
        <title>Updated reference genomes for cyclostephanoid diatoms.</title>
        <authorList>
            <person name="Roberts W.R."/>
            <person name="Alverson A.J."/>
        </authorList>
    </citation>
    <scope>NUCLEOTIDE SEQUENCE [LARGE SCALE GENOMIC DNA]</scope>
    <source>
        <strain evidence="3 4">AJA010-31</strain>
    </source>
</reference>